<dbReference type="EMBL" id="MU001856">
    <property type="protein sequence ID" value="KAF2795529.1"/>
    <property type="molecule type" value="Genomic_DNA"/>
</dbReference>
<name>A0A6A6XGB3_9PLEO</name>
<sequence length="254" mass="27496">MSLTLVPPFTILQLLLRIFSVLLSLSCLGVTIRLSVQFSVTRIPVYIALMISLFISEASIMRLLSKPDDDRGSFAQFHILVILETCNLLLWVAAYVMSVVGTGKLTEEVGRGAGVAYENVQFLARCYVIHIRIRRAAAAPPTKTARRSAGTAAQRETQLRCGQNRHIALCGIAVRSHLLAAFACDTSAAPVAWAKRGGSGSGTNKYFALRALDLWKGPPTSTAWDSGAAYVFIVGVSRVKWGCLASVDGFYSVL</sequence>
<gene>
    <name evidence="2" type="ORF">K505DRAFT_373862</name>
</gene>
<accession>A0A6A6XGB3</accession>
<protein>
    <submittedName>
        <fullName evidence="2">Uncharacterized protein</fullName>
    </submittedName>
</protein>
<feature type="transmembrane region" description="Helical" evidence="1">
    <location>
        <begin position="77"/>
        <end position="97"/>
    </location>
</feature>
<evidence type="ECO:0000256" key="1">
    <source>
        <dbReference type="SAM" id="Phobius"/>
    </source>
</evidence>
<feature type="transmembrane region" description="Helical" evidence="1">
    <location>
        <begin position="43"/>
        <end position="65"/>
    </location>
</feature>
<keyword evidence="1" id="KW-1133">Transmembrane helix</keyword>
<keyword evidence="1" id="KW-0812">Transmembrane</keyword>
<reference evidence="2" key="1">
    <citation type="journal article" date="2020" name="Stud. Mycol.">
        <title>101 Dothideomycetes genomes: a test case for predicting lifestyles and emergence of pathogens.</title>
        <authorList>
            <person name="Haridas S."/>
            <person name="Albert R."/>
            <person name="Binder M."/>
            <person name="Bloem J."/>
            <person name="Labutti K."/>
            <person name="Salamov A."/>
            <person name="Andreopoulos B."/>
            <person name="Baker S."/>
            <person name="Barry K."/>
            <person name="Bills G."/>
            <person name="Bluhm B."/>
            <person name="Cannon C."/>
            <person name="Castanera R."/>
            <person name="Culley D."/>
            <person name="Daum C."/>
            <person name="Ezra D."/>
            <person name="Gonzalez J."/>
            <person name="Henrissat B."/>
            <person name="Kuo A."/>
            <person name="Liang C."/>
            <person name="Lipzen A."/>
            <person name="Lutzoni F."/>
            <person name="Magnuson J."/>
            <person name="Mondo S."/>
            <person name="Nolan M."/>
            <person name="Ohm R."/>
            <person name="Pangilinan J."/>
            <person name="Park H.-J."/>
            <person name="Ramirez L."/>
            <person name="Alfaro M."/>
            <person name="Sun H."/>
            <person name="Tritt A."/>
            <person name="Yoshinaga Y."/>
            <person name="Zwiers L.-H."/>
            <person name="Turgeon B."/>
            <person name="Goodwin S."/>
            <person name="Spatafora J."/>
            <person name="Crous P."/>
            <person name="Grigoriev I."/>
        </authorList>
    </citation>
    <scope>NUCLEOTIDE SEQUENCE</scope>
    <source>
        <strain evidence="2">CBS 109.77</strain>
    </source>
</reference>
<evidence type="ECO:0000313" key="2">
    <source>
        <dbReference type="EMBL" id="KAF2795529.1"/>
    </source>
</evidence>
<keyword evidence="1" id="KW-0472">Membrane</keyword>
<proteinExistence type="predicted"/>
<organism evidence="2 3">
    <name type="scientific">Melanomma pulvis-pyrius CBS 109.77</name>
    <dbReference type="NCBI Taxonomy" id="1314802"/>
    <lineage>
        <taxon>Eukaryota</taxon>
        <taxon>Fungi</taxon>
        <taxon>Dikarya</taxon>
        <taxon>Ascomycota</taxon>
        <taxon>Pezizomycotina</taxon>
        <taxon>Dothideomycetes</taxon>
        <taxon>Pleosporomycetidae</taxon>
        <taxon>Pleosporales</taxon>
        <taxon>Melanommataceae</taxon>
        <taxon>Melanomma</taxon>
    </lineage>
</organism>
<evidence type="ECO:0000313" key="3">
    <source>
        <dbReference type="Proteomes" id="UP000799757"/>
    </source>
</evidence>
<dbReference type="Proteomes" id="UP000799757">
    <property type="component" value="Unassembled WGS sequence"/>
</dbReference>
<keyword evidence="3" id="KW-1185">Reference proteome</keyword>
<dbReference type="AlphaFoldDB" id="A0A6A6XGB3"/>
<feature type="transmembrane region" description="Helical" evidence="1">
    <location>
        <begin position="14"/>
        <end position="36"/>
    </location>
</feature>